<organism evidence="1 2">
    <name type="scientific">Sulfurovum zhangzhouensis</name>
    <dbReference type="NCBI Taxonomy" id="3019067"/>
    <lineage>
        <taxon>Bacteria</taxon>
        <taxon>Pseudomonadati</taxon>
        <taxon>Campylobacterota</taxon>
        <taxon>Epsilonproteobacteria</taxon>
        <taxon>Campylobacterales</taxon>
        <taxon>Sulfurovaceae</taxon>
        <taxon>Sulfurovum</taxon>
    </lineage>
</organism>
<dbReference type="Proteomes" id="UP001169069">
    <property type="component" value="Unassembled WGS sequence"/>
</dbReference>
<name>A0ABT7R044_9BACT</name>
<protein>
    <submittedName>
        <fullName evidence="1">Uncharacterized protein</fullName>
    </submittedName>
</protein>
<comment type="caution">
    <text evidence="1">The sequence shown here is derived from an EMBL/GenBank/DDBJ whole genome shotgun (WGS) entry which is preliminary data.</text>
</comment>
<gene>
    <name evidence="1" type="ORF">PGH07_09715</name>
</gene>
<dbReference type="RefSeq" id="WP_289414269.1">
    <property type="nucleotide sequence ID" value="NZ_JAQIBD010000004.1"/>
</dbReference>
<evidence type="ECO:0000313" key="2">
    <source>
        <dbReference type="Proteomes" id="UP001169069"/>
    </source>
</evidence>
<sequence>MKISKTLKKVIKTEGKSSPVSRKIIALRSSKEFNYLIDTVKP</sequence>
<proteinExistence type="predicted"/>
<accession>A0ABT7R044</accession>
<keyword evidence="2" id="KW-1185">Reference proteome</keyword>
<reference evidence="1" key="1">
    <citation type="submission" date="2023-01" db="EMBL/GenBank/DDBJ databases">
        <title>Sulfurovum sp. zt1-1 genome assembly.</title>
        <authorList>
            <person name="Wang J."/>
        </authorList>
    </citation>
    <scope>NUCLEOTIDE SEQUENCE</scope>
    <source>
        <strain evidence="1">Zt1-1</strain>
    </source>
</reference>
<dbReference type="EMBL" id="JAQIBD010000004">
    <property type="protein sequence ID" value="MDM5272456.1"/>
    <property type="molecule type" value="Genomic_DNA"/>
</dbReference>
<evidence type="ECO:0000313" key="1">
    <source>
        <dbReference type="EMBL" id="MDM5272456.1"/>
    </source>
</evidence>